<dbReference type="RefSeq" id="WP_194095116.1">
    <property type="nucleotide sequence ID" value="NZ_JADFTZ010000002.1"/>
</dbReference>
<sequence>MYQNGIKIVLDKIVALLTFLIVSPIFILVILILFLLQKKVFFIQTRVGKNQKRFSIYKFQTMSEERDVDGELLPDDARITTFGKFLRTTSLDELPQLFNVLQGNMSLVGPRPLLPDYAHLYSYYQNQRHKVLPGITGYVQVKGRNALTWEERFDLDVYYVQHISFIFDCKILFLTFITLFDFNKSRPQKGISIEPFEGQW</sequence>
<proteinExistence type="inferred from homology"/>
<dbReference type="EMBL" id="JADFTZ010000002">
    <property type="protein sequence ID" value="MBE9576446.1"/>
    <property type="molecule type" value="Genomic_DNA"/>
</dbReference>
<keyword evidence="2" id="KW-0812">Transmembrane</keyword>
<keyword evidence="4" id="KW-0808">Transferase</keyword>
<evidence type="ECO:0000259" key="3">
    <source>
        <dbReference type="Pfam" id="PF02397"/>
    </source>
</evidence>
<gene>
    <name evidence="4" type="ORF">IM755_06945</name>
</gene>
<comment type="similarity">
    <text evidence="1">Belongs to the bacterial sugar transferase family.</text>
</comment>
<dbReference type="InterPro" id="IPR003362">
    <property type="entry name" value="Bact_transf"/>
</dbReference>
<keyword evidence="5" id="KW-1185">Reference proteome</keyword>
<dbReference type="Pfam" id="PF02397">
    <property type="entry name" value="Bac_transf"/>
    <property type="match status" value="1"/>
</dbReference>
<protein>
    <submittedName>
        <fullName evidence="4">Sugar transferase</fullName>
    </submittedName>
</protein>
<keyword evidence="2" id="KW-1133">Transmembrane helix</keyword>
<feature type="transmembrane region" description="Helical" evidence="2">
    <location>
        <begin position="13"/>
        <end position="36"/>
    </location>
</feature>
<reference evidence="4 5" key="1">
    <citation type="submission" date="2020-10" db="EMBL/GenBank/DDBJ databases">
        <title>The genome sequence of Flavobacterium aquaticum 1Y8A.</title>
        <authorList>
            <person name="Liu Y."/>
        </authorList>
    </citation>
    <scope>NUCLEOTIDE SEQUENCE [LARGE SCALE GENOMIC DNA]</scope>
    <source>
        <strain evidence="4 5">1Y8A</strain>
    </source>
</reference>
<organism evidence="4 5">
    <name type="scientific">Flavobacterium proteolyticum</name>
    <dbReference type="NCBI Taxonomy" id="2911683"/>
    <lineage>
        <taxon>Bacteria</taxon>
        <taxon>Pseudomonadati</taxon>
        <taxon>Bacteroidota</taxon>
        <taxon>Flavobacteriia</taxon>
        <taxon>Flavobacteriales</taxon>
        <taxon>Flavobacteriaceae</taxon>
        <taxon>Flavobacterium</taxon>
    </lineage>
</organism>
<feature type="domain" description="Bacterial sugar transferase" evidence="3">
    <location>
        <begin position="7"/>
        <end position="180"/>
    </location>
</feature>
<accession>A0ABR9WT78</accession>
<evidence type="ECO:0000313" key="5">
    <source>
        <dbReference type="Proteomes" id="UP000656274"/>
    </source>
</evidence>
<name>A0ABR9WT78_9FLAO</name>
<evidence type="ECO:0000313" key="4">
    <source>
        <dbReference type="EMBL" id="MBE9576446.1"/>
    </source>
</evidence>
<comment type="caution">
    <text evidence="4">The sequence shown here is derived from an EMBL/GenBank/DDBJ whole genome shotgun (WGS) entry which is preliminary data.</text>
</comment>
<evidence type="ECO:0000256" key="2">
    <source>
        <dbReference type="SAM" id="Phobius"/>
    </source>
</evidence>
<evidence type="ECO:0000256" key="1">
    <source>
        <dbReference type="ARBA" id="ARBA00006464"/>
    </source>
</evidence>
<dbReference type="GO" id="GO:0016740">
    <property type="term" value="F:transferase activity"/>
    <property type="evidence" value="ECO:0007669"/>
    <property type="project" value="UniProtKB-KW"/>
</dbReference>
<keyword evidence="2" id="KW-0472">Membrane</keyword>
<dbReference type="Proteomes" id="UP000656274">
    <property type="component" value="Unassembled WGS sequence"/>
</dbReference>
<dbReference type="PANTHER" id="PTHR30576">
    <property type="entry name" value="COLANIC BIOSYNTHESIS UDP-GLUCOSE LIPID CARRIER TRANSFERASE"/>
    <property type="match status" value="1"/>
</dbReference>
<dbReference type="PANTHER" id="PTHR30576:SF8">
    <property type="entry name" value="UNDECAPRENYL-PHOSPHATE GALACTOSE PHOSPHOTRANSFERASE"/>
    <property type="match status" value="1"/>
</dbReference>